<reference evidence="4" key="2">
    <citation type="submission" date="2021-01" db="EMBL/GenBank/DDBJ databases">
        <authorList>
            <person name="Schikora-Tamarit M.A."/>
        </authorList>
    </citation>
    <scope>NUCLEOTIDE SEQUENCE</scope>
    <source>
        <strain evidence="4">CBS2887</strain>
    </source>
</reference>
<accession>A0A9P8TR93</accession>
<dbReference type="GO" id="GO:0006364">
    <property type="term" value="P:rRNA processing"/>
    <property type="evidence" value="ECO:0007669"/>
    <property type="project" value="TreeGrafter"/>
</dbReference>
<keyword evidence="2" id="KW-0819">tRNA processing</keyword>
<dbReference type="InterPro" id="IPR036882">
    <property type="entry name" value="Alba-like_dom_sf"/>
</dbReference>
<comment type="subcellular location">
    <subcellularLocation>
        <location evidence="1">Nucleus</location>
    </subcellularLocation>
</comment>
<dbReference type="AlphaFoldDB" id="A0A9P8TR93"/>
<protein>
    <submittedName>
        <fullName evidence="4">Uncharacterized protein</fullName>
    </submittedName>
</protein>
<dbReference type="OrthoDB" id="5416589at2759"/>
<organism evidence="4 5">
    <name type="scientific">Wickerhamomyces pijperi</name>
    <name type="common">Yeast</name>
    <name type="synonym">Pichia pijperi</name>
    <dbReference type="NCBI Taxonomy" id="599730"/>
    <lineage>
        <taxon>Eukaryota</taxon>
        <taxon>Fungi</taxon>
        <taxon>Dikarya</taxon>
        <taxon>Ascomycota</taxon>
        <taxon>Saccharomycotina</taxon>
        <taxon>Saccharomycetes</taxon>
        <taxon>Phaffomycetales</taxon>
        <taxon>Wickerhamomycetaceae</taxon>
        <taxon>Wickerhamomyces</taxon>
    </lineage>
</organism>
<dbReference type="Gene3D" id="3.30.110.20">
    <property type="entry name" value="Alba-like domain"/>
    <property type="match status" value="1"/>
</dbReference>
<dbReference type="PANTHER" id="PTHR28256">
    <property type="entry name" value="RIBONUCLEASES P/MRP PROTEIN SUBUNIT POP7"/>
    <property type="match status" value="1"/>
</dbReference>
<evidence type="ECO:0000313" key="4">
    <source>
        <dbReference type="EMBL" id="KAH3688115.1"/>
    </source>
</evidence>
<dbReference type="GO" id="GO:0001682">
    <property type="term" value="P:tRNA 5'-leader removal"/>
    <property type="evidence" value="ECO:0007669"/>
    <property type="project" value="InterPro"/>
</dbReference>
<dbReference type="GO" id="GO:0000172">
    <property type="term" value="C:ribonuclease MRP complex"/>
    <property type="evidence" value="ECO:0007669"/>
    <property type="project" value="InterPro"/>
</dbReference>
<dbReference type="GO" id="GO:0004526">
    <property type="term" value="F:ribonuclease P activity"/>
    <property type="evidence" value="ECO:0007669"/>
    <property type="project" value="TreeGrafter"/>
</dbReference>
<dbReference type="GO" id="GO:0000171">
    <property type="term" value="F:ribonuclease MRP activity"/>
    <property type="evidence" value="ECO:0007669"/>
    <property type="project" value="TreeGrafter"/>
</dbReference>
<dbReference type="Pfam" id="PF12328">
    <property type="entry name" value="Rpp20"/>
    <property type="match status" value="1"/>
</dbReference>
<dbReference type="GO" id="GO:0003723">
    <property type="term" value="F:RNA binding"/>
    <property type="evidence" value="ECO:0007669"/>
    <property type="project" value="TreeGrafter"/>
</dbReference>
<dbReference type="InterPro" id="IPR014612">
    <property type="entry name" value="Pop7/Rpp20"/>
</dbReference>
<dbReference type="GO" id="GO:0000294">
    <property type="term" value="P:nuclear-transcribed mRNA catabolic process, RNase MRP-dependent"/>
    <property type="evidence" value="ECO:0007669"/>
    <property type="project" value="TreeGrafter"/>
</dbReference>
<keyword evidence="5" id="KW-1185">Reference proteome</keyword>
<evidence type="ECO:0000256" key="2">
    <source>
        <dbReference type="ARBA" id="ARBA00022694"/>
    </source>
</evidence>
<proteinExistence type="predicted"/>
<gene>
    <name evidence="4" type="ORF">WICPIJ_000886</name>
</gene>
<keyword evidence="3" id="KW-0539">Nucleus</keyword>
<reference evidence="4" key="1">
    <citation type="journal article" date="2021" name="Open Biol.">
        <title>Shared evolutionary footprints suggest mitochondrial oxidative damage underlies multiple complex I losses in fungi.</title>
        <authorList>
            <person name="Schikora-Tamarit M.A."/>
            <person name="Marcet-Houben M."/>
            <person name="Nosek J."/>
            <person name="Gabaldon T."/>
        </authorList>
    </citation>
    <scope>NUCLEOTIDE SEQUENCE</scope>
    <source>
        <strain evidence="4">CBS2887</strain>
    </source>
</reference>
<dbReference type="GO" id="GO:0005655">
    <property type="term" value="C:nucleolar ribonuclease P complex"/>
    <property type="evidence" value="ECO:0007669"/>
    <property type="project" value="InterPro"/>
</dbReference>
<evidence type="ECO:0000256" key="3">
    <source>
        <dbReference type="ARBA" id="ARBA00023242"/>
    </source>
</evidence>
<evidence type="ECO:0000256" key="1">
    <source>
        <dbReference type="ARBA" id="ARBA00004123"/>
    </source>
</evidence>
<dbReference type="Proteomes" id="UP000774326">
    <property type="component" value="Unassembled WGS sequence"/>
</dbReference>
<dbReference type="EMBL" id="JAEUBG010000519">
    <property type="protein sequence ID" value="KAH3688115.1"/>
    <property type="molecule type" value="Genomic_DNA"/>
</dbReference>
<comment type="caution">
    <text evidence="4">The sequence shown here is derived from an EMBL/GenBank/DDBJ whole genome shotgun (WGS) entry which is preliminary data.</text>
</comment>
<evidence type="ECO:0000313" key="5">
    <source>
        <dbReference type="Proteomes" id="UP000774326"/>
    </source>
</evidence>
<dbReference type="GO" id="GO:0034965">
    <property type="term" value="P:intronic box C/D snoRNA processing"/>
    <property type="evidence" value="ECO:0007669"/>
    <property type="project" value="TreeGrafter"/>
</dbReference>
<sequence length="134" mass="15542">MTTRIKKQPKVEGKIIKHAPSKQFKYTDSETILNIQSKTPFISAVKRITKLLKDLPKRQPKYTYIIVKGSGRALERTLSIGIHFRDVERNKVEIFTKTLEVLDEIDAGDEDEDTVLKKRKVPSVELHIYRSVYD</sequence>
<dbReference type="PANTHER" id="PTHR28256:SF1">
    <property type="entry name" value="RIBONUCLEASES P_MRP PROTEIN SUBUNIT POP7"/>
    <property type="match status" value="1"/>
</dbReference>
<dbReference type="InterPro" id="IPR020241">
    <property type="entry name" value="RNase_P/MRP_Pop7_fungi"/>
</dbReference>
<name>A0A9P8TR93_WICPI</name>